<evidence type="ECO:0000313" key="3">
    <source>
        <dbReference type="EMBL" id="QDU64999.1"/>
    </source>
</evidence>
<reference evidence="3 4" key="1">
    <citation type="submission" date="2019-02" db="EMBL/GenBank/DDBJ databases">
        <title>Deep-cultivation of Planctomycetes and their phenomic and genomic characterization uncovers novel biology.</title>
        <authorList>
            <person name="Wiegand S."/>
            <person name="Jogler M."/>
            <person name="Boedeker C."/>
            <person name="Pinto D."/>
            <person name="Vollmers J."/>
            <person name="Rivas-Marin E."/>
            <person name="Kohn T."/>
            <person name="Peeters S.H."/>
            <person name="Heuer A."/>
            <person name="Rast P."/>
            <person name="Oberbeckmann S."/>
            <person name="Bunk B."/>
            <person name="Jeske O."/>
            <person name="Meyerdierks A."/>
            <person name="Storesund J.E."/>
            <person name="Kallscheuer N."/>
            <person name="Luecker S."/>
            <person name="Lage O.M."/>
            <person name="Pohl T."/>
            <person name="Merkel B.J."/>
            <person name="Hornburger P."/>
            <person name="Mueller R.-W."/>
            <person name="Bruemmer F."/>
            <person name="Labrenz M."/>
            <person name="Spormann A.M."/>
            <person name="Op den Camp H."/>
            <person name="Overmann J."/>
            <person name="Amann R."/>
            <person name="Jetten M.S.M."/>
            <person name="Mascher T."/>
            <person name="Medema M.H."/>
            <person name="Devos D.P."/>
            <person name="Kaster A.-K."/>
            <person name="Ovreas L."/>
            <person name="Rohde M."/>
            <person name="Galperin M.Y."/>
            <person name="Jogler C."/>
        </authorList>
    </citation>
    <scope>NUCLEOTIDE SEQUENCE [LARGE SCALE GENOMIC DNA]</scope>
    <source>
        <strain evidence="3 4">Pla133</strain>
    </source>
</reference>
<feature type="domain" description="MucB/RseB N-terminal" evidence="2">
    <location>
        <begin position="130"/>
        <end position="203"/>
    </location>
</feature>
<dbReference type="EMBL" id="CP036287">
    <property type="protein sequence ID" value="QDU64999.1"/>
    <property type="molecule type" value="Genomic_DNA"/>
</dbReference>
<keyword evidence="1" id="KW-0732">Signal</keyword>
<organism evidence="3 4">
    <name type="scientific">Engelhardtia mirabilis</name>
    <dbReference type="NCBI Taxonomy" id="2528011"/>
    <lineage>
        <taxon>Bacteria</taxon>
        <taxon>Pseudomonadati</taxon>
        <taxon>Planctomycetota</taxon>
        <taxon>Planctomycetia</taxon>
        <taxon>Planctomycetia incertae sedis</taxon>
        <taxon>Engelhardtia</taxon>
    </lineage>
</organism>
<proteinExistence type="predicted"/>
<name>A0A518BDD8_9BACT</name>
<dbReference type="RefSeq" id="WP_145061210.1">
    <property type="nucleotide sequence ID" value="NZ_CP036287.1"/>
</dbReference>
<dbReference type="KEGG" id="pbap:Pla133_00620"/>
<evidence type="ECO:0000256" key="1">
    <source>
        <dbReference type="SAM" id="SignalP"/>
    </source>
</evidence>
<gene>
    <name evidence="3" type="ORF">Pla133_00620</name>
</gene>
<dbReference type="InterPro" id="IPR033434">
    <property type="entry name" value="MucB/RseB_N"/>
</dbReference>
<feature type="chain" id="PRO_5022123423" description="MucB/RseB N-terminal domain-containing protein" evidence="1">
    <location>
        <begin position="19"/>
        <end position="347"/>
    </location>
</feature>
<keyword evidence="4" id="KW-1185">Reference proteome</keyword>
<dbReference type="PROSITE" id="PS51257">
    <property type="entry name" value="PROKAR_LIPOPROTEIN"/>
    <property type="match status" value="1"/>
</dbReference>
<accession>A0A518BDD8</accession>
<evidence type="ECO:0000313" key="4">
    <source>
        <dbReference type="Proteomes" id="UP000316921"/>
    </source>
</evidence>
<evidence type="ECO:0000259" key="2">
    <source>
        <dbReference type="Pfam" id="PF03888"/>
    </source>
</evidence>
<sequence length="347" mass="36913" precursor="true">MKFSVPTTLMLTAVGCCAALVGCVDSQSGGSTQTIFEPTSGEASLLELLAAGPESVPHRGERLVEIFDVDAGGQVTPLQYREQISVNASGAYSLEPIGVDTPVLPDAASFLIQQEGRAGYMFRYRDFRIRDFDQLVLNYHLVAVASEPQTIAGRAAELLSFSSVHEFGYDFEVWVDSLTGLALSTEVFDPSGALVQRVTYTSYVDGPPAGMVPHRPSNQEQLVDLGQPLAEQLGFPPALAQIVPDGYVLQELASVVDGDGVIWSKATYTDGIRPLFLLGGLQPKVQTAAGPAFVEASGIGPVGEDRLLGYKAGRILVLQGSYGDLGRIAVGDEPADEMQAFLESSLP</sequence>
<dbReference type="Proteomes" id="UP000316921">
    <property type="component" value="Chromosome"/>
</dbReference>
<feature type="signal peptide" evidence="1">
    <location>
        <begin position="1"/>
        <end position="18"/>
    </location>
</feature>
<dbReference type="Pfam" id="PF03888">
    <property type="entry name" value="MucB_RseB"/>
    <property type="match status" value="1"/>
</dbReference>
<dbReference type="Gene3D" id="2.50.20.10">
    <property type="entry name" value="Lipoprotein localisation LolA/LolB/LppX"/>
    <property type="match status" value="1"/>
</dbReference>
<protein>
    <recommendedName>
        <fullName evidence="2">MucB/RseB N-terminal domain-containing protein</fullName>
    </recommendedName>
</protein>
<dbReference type="AlphaFoldDB" id="A0A518BDD8"/>